<dbReference type="CDD" id="cd21037">
    <property type="entry name" value="MLKL_NTD"/>
    <property type="match status" value="1"/>
</dbReference>
<evidence type="ECO:0000256" key="1">
    <source>
        <dbReference type="ARBA" id="ARBA00022737"/>
    </source>
</evidence>
<dbReference type="InterPro" id="IPR059179">
    <property type="entry name" value="MLKL-like_MCAfunc"/>
</dbReference>
<dbReference type="GO" id="GO:0007166">
    <property type="term" value="P:cell surface receptor signaling pathway"/>
    <property type="evidence" value="ECO:0007669"/>
    <property type="project" value="InterPro"/>
</dbReference>
<gene>
    <name evidence="3" type="ORF">A0H81_05010</name>
</gene>
<comment type="caution">
    <text evidence="3">The sequence shown here is derived from an EMBL/GenBank/DDBJ whole genome shotgun (WGS) entry which is preliminary data.</text>
</comment>
<evidence type="ECO:0000259" key="2">
    <source>
        <dbReference type="Pfam" id="PF24883"/>
    </source>
</evidence>
<keyword evidence="4" id="KW-1185">Reference proteome</keyword>
<evidence type="ECO:0000313" key="4">
    <source>
        <dbReference type="Proteomes" id="UP000092993"/>
    </source>
</evidence>
<dbReference type="Gene3D" id="1.20.930.20">
    <property type="entry name" value="Adaptor protein Cbl, N-terminal domain"/>
    <property type="match status" value="1"/>
</dbReference>
<dbReference type="OrthoDB" id="2756087at2759"/>
<organism evidence="3 4">
    <name type="scientific">Grifola frondosa</name>
    <name type="common">Maitake</name>
    <name type="synonym">Polyporus frondosus</name>
    <dbReference type="NCBI Taxonomy" id="5627"/>
    <lineage>
        <taxon>Eukaryota</taxon>
        <taxon>Fungi</taxon>
        <taxon>Dikarya</taxon>
        <taxon>Basidiomycota</taxon>
        <taxon>Agaricomycotina</taxon>
        <taxon>Agaricomycetes</taxon>
        <taxon>Polyporales</taxon>
        <taxon>Grifolaceae</taxon>
        <taxon>Grifola</taxon>
    </lineage>
</organism>
<sequence>MNMLKGPKATEAKSLALGILQTCLTVLKDVATDVGVPGLGSAVGGLSTIIDMIQATSANTERVNSLTEYIKNLTTVVESPLSQCRADVSPAMNDRIHRLISAFILVAKDMQVMKQRSSLKRFLGSKDGAGEIIGFMERIERSIRVFMIEGMFAIEFVSNDHARLSKESSQRIEAKLNEIHGAIQRLSIQSQREGFRYTTKAQYNSLHRTACLASTRSEILDRMGGWISERVQISQSSIRRSCTEIFWLNGFAGTGKTTIAYTVADVCQRWNILGASFFLLSR</sequence>
<dbReference type="Proteomes" id="UP000092993">
    <property type="component" value="Unassembled WGS sequence"/>
</dbReference>
<dbReference type="Pfam" id="PF24883">
    <property type="entry name" value="NPHP3_N"/>
    <property type="match status" value="1"/>
</dbReference>
<reference evidence="3 4" key="1">
    <citation type="submission" date="2016-03" db="EMBL/GenBank/DDBJ databases">
        <title>Whole genome sequencing of Grifola frondosa 9006-11.</title>
        <authorList>
            <person name="Min B."/>
            <person name="Park H."/>
            <person name="Kim J.-G."/>
            <person name="Cho H."/>
            <person name="Oh Y.-L."/>
            <person name="Kong W.-S."/>
            <person name="Choi I.-G."/>
        </authorList>
    </citation>
    <scope>NUCLEOTIDE SEQUENCE [LARGE SCALE GENOMIC DNA]</scope>
    <source>
        <strain evidence="3 4">9006-11</strain>
    </source>
</reference>
<keyword evidence="1" id="KW-0677">Repeat</keyword>
<proteinExistence type="predicted"/>
<dbReference type="EMBL" id="LUGG01000004">
    <property type="protein sequence ID" value="OBZ75610.1"/>
    <property type="molecule type" value="Genomic_DNA"/>
</dbReference>
<protein>
    <recommendedName>
        <fullName evidence="2">Nephrocystin 3-like N-terminal domain-containing protein</fullName>
    </recommendedName>
</protein>
<dbReference type="InterPro" id="IPR036537">
    <property type="entry name" value="Adaptor_Cbl_N_dom_sf"/>
</dbReference>
<dbReference type="STRING" id="5627.A0A1C7MFG4"/>
<feature type="domain" description="Nephrocystin 3-like N-terminal" evidence="2">
    <location>
        <begin position="224"/>
        <end position="278"/>
    </location>
</feature>
<name>A0A1C7MFG4_GRIFR</name>
<dbReference type="InterPro" id="IPR056884">
    <property type="entry name" value="NPHP3-like_N"/>
</dbReference>
<accession>A0A1C7MFG4</accession>
<dbReference type="AlphaFoldDB" id="A0A1C7MFG4"/>
<evidence type="ECO:0000313" key="3">
    <source>
        <dbReference type="EMBL" id="OBZ75610.1"/>
    </source>
</evidence>